<accession>A0AAV5GXB0</accession>
<comment type="caution">
    <text evidence="2">The sequence shown here is derived from an EMBL/GenBank/DDBJ whole genome shotgun (WGS) entry which is preliminary data.</text>
</comment>
<feature type="compositionally biased region" description="Acidic residues" evidence="1">
    <location>
        <begin position="385"/>
        <end position="394"/>
    </location>
</feature>
<dbReference type="EMBL" id="BQKY01000016">
    <property type="protein sequence ID" value="GJN94110.1"/>
    <property type="molecule type" value="Genomic_DNA"/>
</dbReference>
<feature type="compositionally biased region" description="Polar residues" evidence="1">
    <location>
        <begin position="296"/>
        <end position="305"/>
    </location>
</feature>
<feature type="compositionally biased region" description="Basic and acidic residues" evidence="1">
    <location>
        <begin position="417"/>
        <end position="431"/>
    </location>
</feature>
<evidence type="ECO:0000313" key="2">
    <source>
        <dbReference type="EMBL" id="GJN94110.1"/>
    </source>
</evidence>
<sequence>MGKTETSPTPIVDTPSGPKRLYTVQAVRDEYAKPGPDPRLPCECGNGTVTARLAFCYSPQNVGEVIIQCHKRVQAVARAHAKGEKVDYKNLNAGCDLVLMFRDLGPVHREVVSRAMNSGQLTATLPSPITRIILDEVLDENNLRARLALPTFTHDKTALLDLYALLAGNPYASRHQDMARLHQMYDVMYPALLMIQNKIVTHKNEVHANSKSAPIDAHAELDRMFQAPVIPRDAIRKFANQLDSAKYRKTALHAPMRTYPPDTPFLSPAFPGAGQLLSGGPSTDGEIDRTPVQLSPIVSSPQTPIKHSRHGHAQNIKHISNRVNPYPSRKPKNKAPSQPSVDLGLDFDLDNFDEVIEAQRKALERYKPKSRRAPRVDRQPAGMEIDFDPVSDDDSASKAVELERRRERRKMLQATDSMKRTADRNSKLNRL</sequence>
<dbReference type="AlphaFoldDB" id="A0AAV5GXB0"/>
<proteinExistence type="predicted"/>
<protein>
    <submittedName>
        <fullName evidence="2">Uncharacterized protein</fullName>
    </submittedName>
</protein>
<keyword evidence="3" id="KW-1185">Reference proteome</keyword>
<evidence type="ECO:0000256" key="1">
    <source>
        <dbReference type="SAM" id="MobiDB-lite"/>
    </source>
</evidence>
<feature type="region of interest" description="Disordered" evidence="1">
    <location>
        <begin position="367"/>
        <end position="431"/>
    </location>
</feature>
<organism evidence="2 3">
    <name type="scientific">Rhodotorula paludigena</name>
    <dbReference type="NCBI Taxonomy" id="86838"/>
    <lineage>
        <taxon>Eukaryota</taxon>
        <taxon>Fungi</taxon>
        <taxon>Dikarya</taxon>
        <taxon>Basidiomycota</taxon>
        <taxon>Pucciniomycotina</taxon>
        <taxon>Microbotryomycetes</taxon>
        <taxon>Sporidiobolales</taxon>
        <taxon>Sporidiobolaceae</taxon>
        <taxon>Rhodotorula</taxon>
    </lineage>
</organism>
<name>A0AAV5GXB0_9BASI</name>
<reference evidence="2 3" key="1">
    <citation type="submission" date="2021-12" db="EMBL/GenBank/DDBJ databases">
        <title>High titer production of polyol ester of fatty acids by Rhodotorula paludigena BS15 towards product separation-free biomass refinery.</title>
        <authorList>
            <person name="Mano J."/>
            <person name="Ono H."/>
            <person name="Tanaka T."/>
            <person name="Naito K."/>
            <person name="Sushida H."/>
            <person name="Ike M."/>
            <person name="Tokuyasu K."/>
            <person name="Kitaoka M."/>
        </authorList>
    </citation>
    <scope>NUCLEOTIDE SEQUENCE [LARGE SCALE GENOMIC DNA]</scope>
    <source>
        <strain evidence="2 3">BS15</strain>
    </source>
</reference>
<gene>
    <name evidence="2" type="ORF">Rhopal_007184-T1</name>
</gene>
<dbReference type="Proteomes" id="UP001342314">
    <property type="component" value="Unassembled WGS sequence"/>
</dbReference>
<evidence type="ECO:0000313" key="3">
    <source>
        <dbReference type="Proteomes" id="UP001342314"/>
    </source>
</evidence>
<feature type="region of interest" description="Disordered" evidence="1">
    <location>
        <begin position="296"/>
        <end position="341"/>
    </location>
</feature>